<protein>
    <recommendedName>
        <fullName evidence="2">MGS-like domain-containing protein</fullName>
    </recommendedName>
</protein>
<evidence type="ECO:0000313" key="1">
    <source>
        <dbReference type="EMBL" id="GAI30632.1"/>
    </source>
</evidence>
<sequence length="73" mass="7983">SVFDKSGLGRLVPEIIDVNPNMRFMSTGGTYEKIKEILGNSYGDNIIEIADYTGFPEMEGGLVKTLHPKIHAG</sequence>
<feature type="non-terminal residue" evidence="1">
    <location>
        <position position="73"/>
    </location>
</feature>
<dbReference type="SUPFAM" id="SSF52335">
    <property type="entry name" value="Methylglyoxal synthase-like"/>
    <property type="match status" value="1"/>
</dbReference>
<organism evidence="1">
    <name type="scientific">marine sediment metagenome</name>
    <dbReference type="NCBI Taxonomy" id="412755"/>
    <lineage>
        <taxon>unclassified sequences</taxon>
        <taxon>metagenomes</taxon>
        <taxon>ecological metagenomes</taxon>
    </lineage>
</organism>
<dbReference type="EMBL" id="BARV01014254">
    <property type="protein sequence ID" value="GAI30632.1"/>
    <property type="molecule type" value="Genomic_DNA"/>
</dbReference>
<feature type="non-terminal residue" evidence="1">
    <location>
        <position position="1"/>
    </location>
</feature>
<dbReference type="InterPro" id="IPR036914">
    <property type="entry name" value="MGS-like_dom_sf"/>
</dbReference>
<evidence type="ECO:0008006" key="2">
    <source>
        <dbReference type="Google" id="ProtNLM"/>
    </source>
</evidence>
<dbReference type="AlphaFoldDB" id="X1MG63"/>
<gene>
    <name evidence="1" type="ORF">S06H3_25053</name>
</gene>
<accession>X1MG63</accession>
<reference evidence="1" key="1">
    <citation type="journal article" date="2014" name="Front. Microbiol.">
        <title>High frequency of phylogenetically diverse reductive dehalogenase-homologous genes in deep subseafloor sedimentary metagenomes.</title>
        <authorList>
            <person name="Kawai M."/>
            <person name="Futagami T."/>
            <person name="Toyoda A."/>
            <person name="Takaki Y."/>
            <person name="Nishi S."/>
            <person name="Hori S."/>
            <person name="Arai W."/>
            <person name="Tsubouchi T."/>
            <person name="Morono Y."/>
            <person name="Uchiyama I."/>
            <person name="Ito T."/>
            <person name="Fujiyama A."/>
            <person name="Inagaki F."/>
            <person name="Takami H."/>
        </authorList>
    </citation>
    <scope>NUCLEOTIDE SEQUENCE</scope>
    <source>
        <strain evidence="1">Expedition CK06-06</strain>
    </source>
</reference>
<comment type="caution">
    <text evidence="1">The sequence shown here is derived from an EMBL/GenBank/DDBJ whole genome shotgun (WGS) entry which is preliminary data.</text>
</comment>
<dbReference type="Gene3D" id="3.40.50.1380">
    <property type="entry name" value="Methylglyoxal synthase-like domain"/>
    <property type="match status" value="1"/>
</dbReference>
<name>X1MG63_9ZZZZ</name>
<proteinExistence type="predicted"/>